<keyword evidence="4 6" id="KW-0694">RNA-binding</keyword>
<organism evidence="8 9">
    <name type="scientific">Starmerella bacillaris</name>
    <name type="common">Yeast</name>
    <name type="synonym">Candida zemplinina</name>
    <dbReference type="NCBI Taxonomy" id="1247836"/>
    <lineage>
        <taxon>Eukaryota</taxon>
        <taxon>Fungi</taxon>
        <taxon>Dikarya</taxon>
        <taxon>Ascomycota</taxon>
        <taxon>Saccharomycotina</taxon>
        <taxon>Dipodascomycetes</taxon>
        <taxon>Dipodascales</taxon>
        <taxon>Trichomonascaceae</taxon>
        <taxon>Starmerella</taxon>
    </lineage>
</organism>
<comment type="subunit">
    <text evidence="6">Component of the heptameric LSM1-LSM7 complex that forms a seven-membered ring structure with a donut shape.</text>
</comment>
<dbReference type="SMART" id="SM00651">
    <property type="entry name" value="Sm"/>
    <property type="match status" value="1"/>
</dbReference>
<dbReference type="Gene3D" id="2.30.30.100">
    <property type="match status" value="1"/>
</dbReference>
<comment type="function">
    <text evidence="6">Component of the cytoplasmic LSM1-LSM7 complex which is involved in mRNA degradation.</text>
</comment>
<comment type="similarity">
    <text evidence="1 6">Belongs to the snRNP Sm proteins family.</text>
</comment>
<sequence length="147" mass="16748">MEDHSPPTQKYTTAGLLLEFVDKKVSLTQRDGATLVGILRSFDQFGSFVLQDAVEKIYCDNLYGEKHVGVLLVRGDIVAMLGEFDLDKEAEVEQVLQNTYKRVSYEEVYERREKAREALNNKRKEEAANGFRIGLDASVNTANPYYF</sequence>
<evidence type="ECO:0000259" key="7">
    <source>
        <dbReference type="PROSITE" id="PS52002"/>
    </source>
</evidence>
<dbReference type="InterPro" id="IPR034104">
    <property type="entry name" value="Lsm1"/>
</dbReference>
<dbReference type="PROSITE" id="PS52002">
    <property type="entry name" value="SM"/>
    <property type="match status" value="1"/>
</dbReference>
<name>A0AAV5RJD4_STABA</name>
<evidence type="ECO:0000256" key="6">
    <source>
        <dbReference type="RuleBase" id="RU365047"/>
    </source>
</evidence>
<dbReference type="GO" id="GO:0003729">
    <property type="term" value="F:mRNA binding"/>
    <property type="evidence" value="ECO:0007669"/>
    <property type="project" value="TreeGrafter"/>
</dbReference>
<dbReference type="Proteomes" id="UP001362899">
    <property type="component" value="Unassembled WGS sequence"/>
</dbReference>
<evidence type="ECO:0000313" key="9">
    <source>
        <dbReference type="Proteomes" id="UP001362899"/>
    </source>
</evidence>
<comment type="caution">
    <text evidence="8">The sequence shown here is derived from an EMBL/GenBank/DDBJ whole genome shotgun (WGS) entry which is preliminary data.</text>
</comment>
<protein>
    <recommendedName>
        <fullName evidence="6">U6 snRNA-associated Sm-like protein LSm1</fullName>
    </recommendedName>
</protein>
<dbReference type="GO" id="GO:0000932">
    <property type="term" value="C:P-body"/>
    <property type="evidence" value="ECO:0007669"/>
    <property type="project" value="UniProtKB-SubCell"/>
</dbReference>
<comment type="subcellular location">
    <subcellularLocation>
        <location evidence="6">Cytoplasm</location>
    </subcellularLocation>
    <subcellularLocation>
        <location evidence="6">Cytoplasm</location>
        <location evidence="6">P-body</location>
    </subcellularLocation>
</comment>
<dbReference type="AlphaFoldDB" id="A0AAV5RJD4"/>
<dbReference type="PANTHER" id="PTHR15588">
    <property type="entry name" value="LSM1"/>
    <property type="match status" value="1"/>
</dbReference>
<keyword evidence="9" id="KW-1185">Reference proteome</keyword>
<evidence type="ECO:0000256" key="5">
    <source>
        <dbReference type="ARBA" id="ARBA00023274"/>
    </source>
</evidence>
<accession>A0AAV5RJD4</accession>
<evidence type="ECO:0000313" key="8">
    <source>
        <dbReference type="EMBL" id="GMM51669.1"/>
    </source>
</evidence>
<dbReference type="InterPro" id="IPR044642">
    <property type="entry name" value="PTHR15588"/>
</dbReference>
<evidence type="ECO:0000256" key="2">
    <source>
        <dbReference type="ARBA" id="ARBA00022490"/>
    </source>
</evidence>
<dbReference type="SUPFAM" id="SSF50182">
    <property type="entry name" value="Sm-like ribonucleoproteins"/>
    <property type="match status" value="1"/>
</dbReference>
<dbReference type="InterPro" id="IPR047575">
    <property type="entry name" value="Sm"/>
</dbReference>
<dbReference type="InterPro" id="IPR010920">
    <property type="entry name" value="LSM_dom_sf"/>
</dbReference>
<reference evidence="8 9" key="1">
    <citation type="journal article" date="2023" name="Elife">
        <title>Identification of key yeast species and microbe-microbe interactions impacting larval growth of Drosophila in the wild.</title>
        <authorList>
            <person name="Mure A."/>
            <person name="Sugiura Y."/>
            <person name="Maeda R."/>
            <person name="Honda K."/>
            <person name="Sakurai N."/>
            <person name="Takahashi Y."/>
            <person name="Watada M."/>
            <person name="Katoh T."/>
            <person name="Gotoh A."/>
            <person name="Gotoh Y."/>
            <person name="Taniguchi I."/>
            <person name="Nakamura K."/>
            <person name="Hayashi T."/>
            <person name="Katayama T."/>
            <person name="Uemura T."/>
            <person name="Hattori Y."/>
        </authorList>
    </citation>
    <scope>NUCLEOTIDE SEQUENCE [LARGE SCALE GENOMIC DNA]</scope>
    <source>
        <strain evidence="8 9">SB-73</strain>
    </source>
</reference>
<dbReference type="GO" id="GO:0000290">
    <property type="term" value="P:deadenylation-dependent decapping of nuclear-transcribed mRNA"/>
    <property type="evidence" value="ECO:0007669"/>
    <property type="project" value="TreeGrafter"/>
</dbReference>
<dbReference type="GO" id="GO:1990904">
    <property type="term" value="C:ribonucleoprotein complex"/>
    <property type="evidence" value="ECO:0007669"/>
    <property type="project" value="UniProtKB-KW"/>
</dbReference>
<dbReference type="GO" id="GO:0006397">
    <property type="term" value="P:mRNA processing"/>
    <property type="evidence" value="ECO:0007669"/>
    <property type="project" value="UniProtKB-UniRule"/>
</dbReference>
<keyword evidence="5 6" id="KW-0687">Ribonucleoprotein</keyword>
<dbReference type="GO" id="GO:1990726">
    <property type="term" value="C:Lsm1-7-Pat1 complex"/>
    <property type="evidence" value="ECO:0007669"/>
    <property type="project" value="TreeGrafter"/>
</dbReference>
<feature type="domain" description="Sm" evidence="7">
    <location>
        <begin position="12"/>
        <end position="87"/>
    </location>
</feature>
<evidence type="ECO:0000256" key="4">
    <source>
        <dbReference type="ARBA" id="ARBA00022884"/>
    </source>
</evidence>
<keyword evidence="2 6" id="KW-0963">Cytoplasm</keyword>
<dbReference type="CDD" id="cd01728">
    <property type="entry name" value="LSm1"/>
    <property type="match status" value="1"/>
</dbReference>
<dbReference type="PANTHER" id="PTHR15588:SF8">
    <property type="entry name" value="U6 SNRNA-ASSOCIATED SM-LIKE PROTEIN LSM1"/>
    <property type="match status" value="1"/>
</dbReference>
<dbReference type="Pfam" id="PF01423">
    <property type="entry name" value="LSM"/>
    <property type="match status" value="1"/>
</dbReference>
<gene>
    <name evidence="6" type="primary">LSM1</name>
    <name evidence="8" type="ORF">DASB73_026320</name>
</gene>
<evidence type="ECO:0000256" key="3">
    <source>
        <dbReference type="ARBA" id="ARBA00022664"/>
    </source>
</evidence>
<keyword evidence="3 6" id="KW-0507">mRNA processing</keyword>
<dbReference type="InterPro" id="IPR001163">
    <property type="entry name" value="Sm_dom_euk/arc"/>
</dbReference>
<proteinExistence type="inferred from homology"/>
<evidence type="ECO:0000256" key="1">
    <source>
        <dbReference type="ARBA" id="ARBA00006850"/>
    </source>
</evidence>
<dbReference type="EMBL" id="BTGC01000008">
    <property type="protein sequence ID" value="GMM51669.1"/>
    <property type="molecule type" value="Genomic_DNA"/>
</dbReference>